<dbReference type="SUPFAM" id="SSF56935">
    <property type="entry name" value="Porins"/>
    <property type="match status" value="1"/>
</dbReference>
<sequence>MNMNARLNKLKLKRRYLPLLFLPLAAWADNPPATQTLANNSPPPMTIAATNTATLAMARGMALASGELLAHSRYGKILTPSAMALTLVIPQLAEAQMEGALALDSVQIGDERAVIRFLRQAGLAPEYARQAATQLAQGVNHDARCKGSRSQCVVNSDGMAVVIDYYARQVRLFFAPAWFIRDERQVEYLQSGSGRMALINHASLSANRYSSGSSIYARDYGLLGLPGGYLKYDASANETRVDVSDFNYVFQRGWLKAQLGAIGNGYDFNPSTQRSLFRNSQMSGAMVGNSAELRVRDRSDRSYGYYAPLPGVLEVWRDDKLLLRRSVTAGRGELSYQTLPSGIYQAQVQIKGLNDEIFSSQSLLIVNDGPALEGVSSHITAAHLDRHGYYGNSWMSELGVTVPVGPRLSLSALGNYVSGDNGEWLGTLGADWRSGDITLSMLQTLGNNGYLKSDAIATLYPLSLQFTQERYRQRNSRAIDAPALTLTPEDVLAPATLPDYRRDNPGETLTRRSLLANYSVSLTTNHSLQLGYQWFDERAQRSNNYNVTLFSRLWWEINLTAGVNYTRRNLWSANLGLSIPFGSLQASSYYLQQNHGRWRSQNTLNYTQNLGEAWSVNAQAGQQFANNGPQSSLSFGGTYQGPIDARSQIYLASDQHGVTGSLDLQSHQVVSAQGISFHSASELGQNAILRLPPQPTGEVQLALKDQASGHTRYYAQGEGRIVALPAYSRYQLEGRLIGSDRVFDNHQSHYRRQVDLLPGRMIDAGRPVFSVRNQAVLVRRDGKAIDQLRCEGAGCINVRRVQEGLFILQLQQNGAIHLLSDGERCATLPSATALPADQLPIVECQREKV</sequence>
<dbReference type="EMBL" id="CP001135">
    <property type="protein sequence ID" value="ACY85333.1"/>
    <property type="molecule type" value="Genomic_DNA"/>
</dbReference>
<name>A0AAU8PNK9_EDWPI</name>
<feature type="domain" description="Pilus assembly protein E-set like" evidence="2">
    <location>
        <begin position="307"/>
        <end position="365"/>
    </location>
</feature>
<feature type="signal peptide" evidence="1">
    <location>
        <begin position="1"/>
        <end position="28"/>
    </location>
</feature>
<dbReference type="Pfam" id="PF16967">
    <property type="entry name" value="TcfC"/>
    <property type="match status" value="1"/>
</dbReference>
<reference evidence="3 4" key="1">
    <citation type="journal article" date="2009" name="PLoS ONE">
        <title>Genome sequence of the versatile fish pathogen Edwardsiella tarda provides insights into its adaptation to broad host ranges and intracellular niches.</title>
        <authorList>
            <person name="Wang Q."/>
            <person name="Yang M."/>
            <person name="Xiao J."/>
            <person name="Wu H."/>
            <person name="Wang X."/>
            <person name="Lv Y."/>
            <person name="Xu L."/>
            <person name="Zheng H."/>
            <person name="Wang S."/>
            <person name="Zhao G."/>
            <person name="Liu Q."/>
            <person name="Zhang Y."/>
        </authorList>
    </citation>
    <scope>NUCLEOTIDE SEQUENCE [LARGE SCALE GENOMIC DNA]</scope>
    <source>
        <strain evidence="4">EIB202 / CCTCC M208068</strain>
    </source>
</reference>
<organism evidence="3 4">
    <name type="scientific">Edwardsiella piscicida</name>
    <dbReference type="NCBI Taxonomy" id="1263550"/>
    <lineage>
        <taxon>Bacteria</taxon>
        <taxon>Pseudomonadati</taxon>
        <taxon>Pseudomonadota</taxon>
        <taxon>Gammaproteobacteria</taxon>
        <taxon>Enterobacterales</taxon>
        <taxon>Hafniaceae</taxon>
        <taxon>Edwardsiella</taxon>
    </lineage>
</organism>
<accession>A0AAU8PNK9</accession>
<protein>
    <recommendedName>
        <fullName evidence="2">Pilus assembly protein E-set like domain-containing protein</fullName>
    </recommendedName>
</protein>
<dbReference type="KEGG" id="etr:ETAE_2498"/>
<dbReference type="AlphaFoldDB" id="A0AAU8PNK9"/>
<feature type="chain" id="PRO_5043403646" description="Pilus assembly protein E-set like domain-containing protein" evidence="1">
    <location>
        <begin position="29"/>
        <end position="849"/>
    </location>
</feature>
<keyword evidence="4" id="KW-1185">Reference proteome</keyword>
<dbReference type="Proteomes" id="UP000002634">
    <property type="component" value="Chromosome"/>
</dbReference>
<gene>
    <name evidence="3" type="ordered locus">ETAE_2498</name>
</gene>
<evidence type="ECO:0000313" key="3">
    <source>
        <dbReference type="EMBL" id="ACY85333.1"/>
    </source>
</evidence>
<dbReference type="InterPro" id="IPR032636">
    <property type="entry name" value="Pilus_assem_E-set-like_dom"/>
</dbReference>
<keyword evidence="1" id="KW-0732">Signal</keyword>
<proteinExistence type="predicted"/>
<evidence type="ECO:0000313" key="4">
    <source>
        <dbReference type="Proteomes" id="UP000002634"/>
    </source>
</evidence>
<evidence type="ECO:0000256" key="1">
    <source>
        <dbReference type="SAM" id="SignalP"/>
    </source>
</evidence>
<evidence type="ECO:0000259" key="2">
    <source>
        <dbReference type="Pfam" id="PF16967"/>
    </source>
</evidence>